<dbReference type="CDD" id="cd02440">
    <property type="entry name" value="AdoMet_MTases"/>
    <property type="match status" value="1"/>
</dbReference>
<dbReference type="GO" id="GO:0008168">
    <property type="term" value="F:methyltransferase activity"/>
    <property type="evidence" value="ECO:0007669"/>
    <property type="project" value="UniProtKB-KW"/>
</dbReference>
<dbReference type="InterPro" id="IPR013216">
    <property type="entry name" value="Methyltransf_11"/>
</dbReference>
<dbReference type="InterPro" id="IPR029063">
    <property type="entry name" value="SAM-dependent_MTases_sf"/>
</dbReference>
<dbReference type="AlphaFoldDB" id="A0ABD6A9A5"/>
<dbReference type="GO" id="GO:0032259">
    <property type="term" value="P:methylation"/>
    <property type="evidence" value="ECO:0007669"/>
    <property type="project" value="UniProtKB-KW"/>
</dbReference>
<evidence type="ECO:0000256" key="1">
    <source>
        <dbReference type="SAM" id="MobiDB-lite"/>
    </source>
</evidence>
<dbReference type="EMBL" id="JBHTBF010000002">
    <property type="protein sequence ID" value="MFC7317133.1"/>
    <property type="molecule type" value="Genomic_DNA"/>
</dbReference>
<sequence>MRRFSADYLTATREGMWEVRDALAPLSLSDRAVILDVGCGTGELSAVLAADAPDAARVVGLDRDADLLGAVPEPVHPVRADALSLPVRDGAADLVVCQALLINLPDPVAAVREFRRASSDLVAAVEPDNGAVTVESTVPAEERLAARARERYVAGVPTDVTLGAVPGLFREAGLVDVETRRYDHARVVEPPYDERSLEGARRKATGSRLGSQRETLLAGGLTDDEYDALRADWRAMGRRVVEQMGRGEYRRREVVPFHVTVGRVP</sequence>
<dbReference type="Proteomes" id="UP001596547">
    <property type="component" value="Unassembled WGS sequence"/>
</dbReference>
<evidence type="ECO:0000313" key="4">
    <source>
        <dbReference type="Proteomes" id="UP001596547"/>
    </source>
</evidence>
<dbReference type="EC" id="2.1.1.-" evidence="3"/>
<name>A0ABD6A9A5_9EURY</name>
<protein>
    <submittedName>
        <fullName evidence="3">Class I SAM-dependent methyltransferase</fullName>
        <ecNumber evidence="3">2.1.1.-</ecNumber>
    </submittedName>
</protein>
<reference evidence="3 4" key="1">
    <citation type="journal article" date="2019" name="Int. J. Syst. Evol. Microbiol.">
        <title>The Global Catalogue of Microorganisms (GCM) 10K type strain sequencing project: providing services to taxonomists for standard genome sequencing and annotation.</title>
        <authorList>
            <consortium name="The Broad Institute Genomics Platform"/>
            <consortium name="The Broad Institute Genome Sequencing Center for Infectious Disease"/>
            <person name="Wu L."/>
            <person name="Ma J."/>
        </authorList>
    </citation>
    <scope>NUCLEOTIDE SEQUENCE [LARGE SCALE GENOMIC DNA]</scope>
    <source>
        <strain evidence="3 4">PSR21</strain>
    </source>
</reference>
<feature type="domain" description="Methyltransferase type 11" evidence="2">
    <location>
        <begin position="35"/>
        <end position="117"/>
    </location>
</feature>
<feature type="compositionally biased region" description="Basic and acidic residues" evidence="1">
    <location>
        <begin position="192"/>
        <end position="201"/>
    </location>
</feature>
<gene>
    <name evidence="3" type="ORF">ACFQPE_10035</name>
</gene>
<accession>A0ABD6A9A5</accession>
<dbReference type="Gene3D" id="3.40.50.150">
    <property type="entry name" value="Vaccinia Virus protein VP39"/>
    <property type="match status" value="1"/>
</dbReference>
<comment type="caution">
    <text evidence="3">The sequence shown here is derived from an EMBL/GenBank/DDBJ whole genome shotgun (WGS) entry which is preliminary data.</text>
</comment>
<evidence type="ECO:0000313" key="3">
    <source>
        <dbReference type="EMBL" id="MFC7317133.1"/>
    </source>
</evidence>
<evidence type="ECO:0000259" key="2">
    <source>
        <dbReference type="Pfam" id="PF08241"/>
    </source>
</evidence>
<keyword evidence="4" id="KW-1185">Reference proteome</keyword>
<feature type="region of interest" description="Disordered" evidence="1">
    <location>
        <begin position="192"/>
        <end position="211"/>
    </location>
</feature>
<keyword evidence="3" id="KW-0489">Methyltransferase</keyword>
<dbReference type="RefSeq" id="WP_276303612.1">
    <property type="nucleotide sequence ID" value="NZ_CP119992.1"/>
</dbReference>
<dbReference type="GeneID" id="79316212"/>
<dbReference type="SUPFAM" id="SSF53335">
    <property type="entry name" value="S-adenosyl-L-methionine-dependent methyltransferases"/>
    <property type="match status" value="1"/>
</dbReference>
<dbReference type="Pfam" id="PF08241">
    <property type="entry name" value="Methyltransf_11"/>
    <property type="match status" value="1"/>
</dbReference>
<keyword evidence="3" id="KW-0808">Transferase</keyword>
<proteinExistence type="predicted"/>
<organism evidence="3 4">
    <name type="scientific">Halomarina halobia</name>
    <dbReference type="NCBI Taxonomy" id="3033386"/>
    <lineage>
        <taxon>Archaea</taxon>
        <taxon>Methanobacteriati</taxon>
        <taxon>Methanobacteriota</taxon>
        <taxon>Stenosarchaea group</taxon>
        <taxon>Halobacteria</taxon>
        <taxon>Halobacteriales</taxon>
        <taxon>Natronomonadaceae</taxon>
        <taxon>Halomarina</taxon>
    </lineage>
</organism>